<protein>
    <recommendedName>
        <fullName evidence="8">Gustatory receptor</fullName>
    </recommendedName>
</protein>
<feature type="transmembrane region" description="Helical" evidence="8">
    <location>
        <begin position="278"/>
        <end position="302"/>
    </location>
</feature>
<evidence type="ECO:0000256" key="2">
    <source>
        <dbReference type="ARBA" id="ARBA00022475"/>
    </source>
</evidence>
<evidence type="ECO:0000256" key="3">
    <source>
        <dbReference type="ARBA" id="ARBA00022692"/>
    </source>
</evidence>
<keyword evidence="10" id="KW-1185">Reference proteome</keyword>
<dbReference type="EMBL" id="CAXAJV020001296">
    <property type="protein sequence ID" value="CAL7947956.1"/>
    <property type="molecule type" value="Genomic_DNA"/>
</dbReference>
<comment type="similarity">
    <text evidence="8">Belongs to the insect chemoreceptor superfamily. Gustatory receptor (GR) family.</text>
</comment>
<reference evidence="9 10" key="1">
    <citation type="submission" date="2024-08" db="EMBL/GenBank/DDBJ databases">
        <authorList>
            <person name="Will J Nash"/>
            <person name="Angela Man"/>
            <person name="Seanna McTaggart"/>
            <person name="Kendall Baker"/>
            <person name="Tom Barker"/>
            <person name="Leah Catchpole"/>
            <person name="Alex Durrant"/>
            <person name="Karim Gharbi"/>
            <person name="Naomi Irish"/>
            <person name="Gemy Kaithakottil"/>
            <person name="Debby Ku"/>
            <person name="Aaliyah Providence"/>
            <person name="Felix Shaw"/>
            <person name="David Swarbreck"/>
            <person name="Chris Watkins"/>
            <person name="Ann M. McCartney"/>
            <person name="Giulio Formenti"/>
            <person name="Alice Mouton"/>
            <person name="Noel Vella"/>
            <person name="Bjorn M von Reumont"/>
            <person name="Adriana Vella"/>
            <person name="Wilfried Haerty"/>
        </authorList>
    </citation>
    <scope>NUCLEOTIDE SEQUENCE [LARGE SCALE GENOMIC DNA]</scope>
</reference>
<keyword evidence="6 8" id="KW-0675">Receptor</keyword>
<evidence type="ECO:0000256" key="1">
    <source>
        <dbReference type="ARBA" id="ARBA00004651"/>
    </source>
</evidence>
<evidence type="ECO:0000256" key="5">
    <source>
        <dbReference type="ARBA" id="ARBA00023136"/>
    </source>
</evidence>
<name>A0ABP1P782_XYLVO</name>
<evidence type="ECO:0000256" key="4">
    <source>
        <dbReference type="ARBA" id="ARBA00022989"/>
    </source>
</evidence>
<sequence length="414" mass="47477">MSFLPEESTNNRGKRVFPSSKMQVMPFDVETMFAELTEAKKRQARKYRGADSPLYSAVFPLVCVMKILGLAPYDFTKDEMTPSNAGLAFSFAFIGIYSYIIYIVYLRFTIVKRSSVILSAVENTKVAVNFFVIMYELVWTMSTRGTFTRIWNELQNLNEKLGQLGYPQNETKTVIAVWCLLISQTIIWTLVNQSGMYAFGETWPFNVGYMLLYIGTAASVFKFFGMVSFLGQRFHQLNRIARENLPPRLGYKSSTASRKTIQDLYNELMLSSEAFGALYSWSLLFWLGNLSMHSVSNLYFIIDRTLLTPWSKTTYPLIFNMWSWLIAFATQLLAIHVSCDYAITEANSIAAILVEWDARINRRFNYDNTLTSLQYLNRRLHFTAGGLFDVKLSLLSSIVGMMSTYLIILLQFPS</sequence>
<evidence type="ECO:0000256" key="7">
    <source>
        <dbReference type="ARBA" id="ARBA00023224"/>
    </source>
</evidence>
<keyword evidence="7 8" id="KW-0807">Transducer</keyword>
<keyword evidence="4 8" id="KW-1133">Transmembrane helix</keyword>
<proteinExistence type="inferred from homology"/>
<evidence type="ECO:0000256" key="6">
    <source>
        <dbReference type="ARBA" id="ARBA00023170"/>
    </source>
</evidence>
<evidence type="ECO:0000313" key="9">
    <source>
        <dbReference type="EMBL" id="CAL7947956.1"/>
    </source>
</evidence>
<evidence type="ECO:0000313" key="10">
    <source>
        <dbReference type="Proteomes" id="UP001642520"/>
    </source>
</evidence>
<dbReference type="Proteomes" id="UP001642520">
    <property type="component" value="Unassembled WGS sequence"/>
</dbReference>
<dbReference type="PANTHER" id="PTHR21143:SF104">
    <property type="entry name" value="GUSTATORY RECEPTOR 8A-RELATED"/>
    <property type="match status" value="1"/>
</dbReference>
<feature type="transmembrane region" description="Helical" evidence="8">
    <location>
        <begin position="54"/>
        <end position="73"/>
    </location>
</feature>
<dbReference type="InterPro" id="IPR013604">
    <property type="entry name" value="7TM_chemorcpt"/>
</dbReference>
<feature type="transmembrane region" description="Helical" evidence="8">
    <location>
        <begin position="211"/>
        <end position="230"/>
    </location>
</feature>
<comment type="function">
    <text evidence="8">Gustatory receptor which mediates acceptance or avoidance behavior, depending on its substrates.</text>
</comment>
<feature type="transmembrane region" description="Helical" evidence="8">
    <location>
        <begin position="85"/>
        <end position="105"/>
    </location>
</feature>
<dbReference type="Pfam" id="PF08395">
    <property type="entry name" value="7tm_7"/>
    <property type="match status" value="1"/>
</dbReference>
<feature type="transmembrane region" description="Helical" evidence="8">
    <location>
        <begin position="322"/>
        <end position="343"/>
    </location>
</feature>
<feature type="transmembrane region" description="Helical" evidence="8">
    <location>
        <begin position="392"/>
        <end position="412"/>
    </location>
</feature>
<gene>
    <name evidence="9" type="ORF">XYLVIOL_LOCUS8600</name>
</gene>
<accession>A0ABP1P782</accession>
<keyword evidence="5 8" id="KW-0472">Membrane</keyword>
<keyword evidence="3 8" id="KW-0812">Transmembrane</keyword>
<keyword evidence="2 8" id="KW-1003">Cell membrane</keyword>
<feature type="transmembrane region" description="Helical" evidence="8">
    <location>
        <begin position="173"/>
        <end position="191"/>
    </location>
</feature>
<comment type="caution">
    <text evidence="9">The sequence shown here is derived from an EMBL/GenBank/DDBJ whole genome shotgun (WGS) entry which is preliminary data.</text>
</comment>
<evidence type="ECO:0000256" key="8">
    <source>
        <dbReference type="RuleBase" id="RU363108"/>
    </source>
</evidence>
<comment type="subcellular location">
    <subcellularLocation>
        <location evidence="1 8">Cell membrane</location>
        <topology evidence="1 8">Multi-pass membrane protein</topology>
    </subcellularLocation>
</comment>
<organism evidence="9 10">
    <name type="scientific">Xylocopa violacea</name>
    <name type="common">Violet carpenter bee</name>
    <name type="synonym">Apis violacea</name>
    <dbReference type="NCBI Taxonomy" id="135666"/>
    <lineage>
        <taxon>Eukaryota</taxon>
        <taxon>Metazoa</taxon>
        <taxon>Ecdysozoa</taxon>
        <taxon>Arthropoda</taxon>
        <taxon>Hexapoda</taxon>
        <taxon>Insecta</taxon>
        <taxon>Pterygota</taxon>
        <taxon>Neoptera</taxon>
        <taxon>Endopterygota</taxon>
        <taxon>Hymenoptera</taxon>
        <taxon>Apocrita</taxon>
        <taxon>Aculeata</taxon>
        <taxon>Apoidea</taxon>
        <taxon>Anthophila</taxon>
        <taxon>Apidae</taxon>
        <taxon>Xylocopa</taxon>
        <taxon>Xylocopa</taxon>
    </lineage>
</organism>
<dbReference type="PANTHER" id="PTHR21143">
    <property type="entry name" value="INVERTEBRATE GUSTATORY RECEPTOR"/>
    <property type="match status" value="1"/>
</dbReference>